<proteinExistence type="predicted"/>
<comment type="caution">
    <text evidence="2">The sequence shown here is derived from an EMBL/GenBank/DDBJ whole genome shotgun (WGS) entry which is preliminary data.</text>
</comment>
<organism evidence="2 3">
    <name type="scientific">Thalassiosira oceanica</name>
    <name type="common">Marine diatom</name>
    <dbReference type="NCBI Taxonomy" id="159749"/>
    <lineage>
        <taxon>Eukaryota</taxon>
        <taxon>Sar</taxon>
        <taxon>Stramenopiles</taxon>
        <taxon>Ochrophyta</taxon>
        <taxon>Bacillariophyta</taxon>
        <taxon>Coscinodiscophyceae</taxon>
        <taxon>Thalassiosirophycidae</taxon>
        <taxon>Thalassiosirales</taxon>
        <taxon>Thalassiosiraceae</taxon>
        <taxon>Thalassiosira</taxon>
    </lineage>
</organism>
<feature type="region of interest" description="Disordered" evidence="1">
    <location>
        <begin position="329"/>
        <end position="362"/>
    </location>
</feature>
<feature type="region of interest" description="Disordered" evidence="1">
    <location>
        <begin position="23"/>
        <end position="57"/>
    </location>
</feature>
<feature type="region of interest" description="Disordered" evidence="1">
    <location>
        <begin position="429"/>
        <end position="452"/>
    </location>
</feature>
<keyword evidence="3" id="KW-1185">Reference proteome</keyword>
<dbReference type="Proteomes" id="UP000266841">
    <property type="component" value="Unassembled WGS sequence"/>
</dbReference>
<reference evidence="2 3" key="1">
    <citation type="journal article" date="2012" name="Genome Biol.">
        <title>Genome and low-iron response of an oceanic diatom adapted to chronic iron limitation.</title>
        <authorList>
            <person name="Lommer M."/>
            <person name="Specht M."/>
            <person name="Roy A.S."/>
            <person name="Kraemer L."/>
            <person name="Andreson R."/>
            <person name="Gutowska M.A."/>
            <person name="Wolf J."/>
            <person name="Bergner S.V."/>
            <person name="Schilhabel M.B."/>
            <person name="Klostermeier U.C."/>
            <person name="Beiko R.G."/>
            <person name="Rosenstiel P."/>
            <person name="Hippler M."/>
            <person name="Laroche J."/>
        </authorList>
    </citation>
    <scope>NUCLEOTIDE SEQUENCE [LARGE SCALE GENOMIC DNA]</scope>
    <source>
        <strain evidence="2 3">CCMP1005</strain>
    </source>
</reference>
<feature type="compositionally biased region" description="Polar residues" evidence="1">
    <location>
        <begin position="530"/>
        <end position="544"/>
    </location>
</feature>
<dbReference type="AlphaFoldDB" id="K0R6E6"/>
<feature type="compositionally biased region" description="Low complexity" evidence="1">
    <location>
        <begin position="94"/>
        <end position="109"/>
    </location>
</feature>
<gene>
    <name evidence="2" type="ORF">THAOC_32242</name>
</gene>
<protein>
    <submittedName>
        <fullName evidence="2">Uncharacterized protein</fullName>
    </submittedName>
</protein>
<evidence type="ECO:0000256" key="1">
    <source>
        <dbReference type="SAM" id="MobiDB-lite"/>
    </source>
</evidence>
<evidence type="ECO:0000313" key="2">
    <source>
        <dbReference type="EMBL" id="EJK48923.1"/>
    </source>
</evidence>
<feature type="compositionally biased region" description="Basic residues" evidence="1">
    <location>
        <begin position="333"/>
        <end position="346"/>
    </location>
</feature>
<accession>K0R6E6</accession>
<feature type="compositionally biased region" description="Polar residues" evidence="1">
    <location>
        <begin position="110"/>
        <end position="121"/>
    </location>
</feature>
<feature type="region of interest" description="Disordered" evidence="1">
    <location>
        <begin position="527"/>
        <end position="552"/>
    </location>
</feature>
<dbReference type="EMBL" id="AGNL01045285">
    <property type="protein sequence ID" value="EJK48923.1"/>
    <property type="molecule type" value="Genomic_DNA"/>
</dbReference>
<name>K0R6E6_THAOC</name>
<feature type="compositionally biased region" description="Low complexity" evidence="1">
    <location>
        <begin position="45"/>
        <end position="56"/>
    </location>
</feature>
<sequence length="552" mass="58764">MENSGKSAERYDRYSRGAFEDILCSDDDSDDKHDNYLDSEHQNWGTAAPSTGTSTANDNLSRIQNFDLDGDLSHLIGKTITAPLGGGGGGELWSSSRRSNRTGNGLGRSTQSLPDTFDGSSAVSDIEPYDYRANTPVGVGGSITDGRSSSPMGGIISLSDSTHLSEILTCDEMWGVDRPSTSDRRKFIKSEKPQRRKTADDLTELMYGDMFSDSNAASSVELRGKFSELQPTASNYVPIGGTKRRKSMTDLAEYSDFFGMDPNFDTESSISGVSAVSGKSAPPTCDPATTFDQSMSKSKRTAAALEALQNCGFDIGTRGCTMKRVHQRETKFRQHASKPTAKRNVHGSRPDGFTAPINNNAPIRKHSHSELTYMSVPMKGPAMTNTNRTATMAAPAMDPLMSGPSMSGSTMGGQFMSGSIMRDQSIQGYGSTTGGPSPSMSGQTQAGSMSGPTMTGSILGPVMFGPTMMGGPSMTASSMPEANSMIAPAMSAPQTNPGVAMTKLHNSMVRTSFSQHLLQEYDRANGLPKSHSSTMTKSNQTRKQLANLLGGG</sequence>
<feature type="compositionally biased region" description="Basic and acidic residues" evidence="1">
    <location>
        <begin position="30"/>
        <end position="41"/>
    </location>
</feature>
<feature type="region of interest" description="Disordered" evidence="1">
    <location>
        <begin position="86"/>
        <end position="121"/>
    </location>
</feature>
<evidence type="ECO:0000313" key="3">
    <source>
        <dbReference type="Proteomes" id="UP000266841"/>
    </source>
</evidence>
<feature type="compositionally biased region" description="Low complexity" evidence="1">
    <location>
        <begin position="429"/>
        <end position="445"/>
    </location>
</feature>